<dbReference type="EMBL" id="JADGMS010000016">
    <property type="protein sequence ID" value="KAF9666914.1"/>
    <property type="molecule type" value="Genomic_DNA"/>
</dbReference>
<evidence type="ECO:0000313" key="1">
    <source>
        <dbReference type="EMBL" id="KAF9666914.1"/>
    </source>
</evidence>
<name>A0A835JEJ5_9ROSI</name>
<reference evidence="1 2" key="1">
    <citation type="submission" date="2020-10" db="EMBL/GenBank/DDBJ databases">
        <title>Plant Genome Project.</title>
        <authorList>
            <person name="Zhang R.-G."/>
        </authorList>
    </citation>
    <scope>NUCLEOTIDE SEQUENCE [LARGE SCALE GENOMIC DNA]</scope>
    <source>
        <strain evidence="1">FAFU-HL-1</strain>
        <tissue evidence="1">Leaf</tissue>
    </source>
</reference>
<organism evidence="1 2">
    <name type="scientific">Salix dunnii</name>
    <dbReference type="NCBI Taxonomy" id="1413687"/>
    <lineage>
        <taxon>Eukaryota</taxon>
        <taxon>Viridiplantae</taxon>
        <taxon>Streptophyta</taxon>
        <taxon>Embryophyta</taxon>
        <taxon>Tracheophyta</taxon>
        <taxon>Spermatophyta</taxon>
        <taxon>Magnoliopsida</taxon>
        <taxon>eudicotyledons</taxon>
        <taxon>Gunneridae</taxon>
        <taxon>Pentapetalae</taxon>
        <taxon>rosids</taxon>
        <taxon>fabids</taxon>
        <taxon>Malpighiales</taxon>
        <taxon>Salicaceae</taxon>
        <taxon>Saliceae</taxon>
        <taxon>Salix</taxon>
    </lineage>
</organism>
<comment type="caution">
    <text evidence="1">The sequence shown here is derived from an EMBL/GenBank/DDBJ whole genome shotgun (WGS) entry which is preliminary data.</text>
</comment>
<proteinExistence type="predicted"/>
<keyword evidence="2" id="KW-1185">Reference proteome</keyword>
<dbReference type="AlphaFoldDB" id="A0A835JEJ5"/>
<gene>
    <name evidence="1" type="ORF">SADUNF_Sadunf16G0278200</name>
</gene>
<sequence>MLEVIGETMQDLILTRVAIIEFFREVLQVKGMGGVNLEMGFMWIHTNSCISSTLNHILLLWNENKFGIVFTNNKSFVICENHS</sequence>
<evidence type="ECO:0000313" key="2">
    <source>
        <dbReference type="Proteomes" id="UP000657918"/>
    </source>
</evidence>
<protein>
    <submittedName>
        <fullName evidence="1">Uncharacterized protein</fullName>
    </submittedName>
</protein>
<dbReference type="Proteomes" id="UP000657918">
    <property type="component" value="Chromosome 16"/>
</dbReference>
<accession>A0A835JEJ5</accession>